<accession>A0ABT0CEQ4</accession>
<keyword evidence="4" id="KW-1185">Reference proteome</keyword>
<proteinExistence type="predicted"/>
<evidence type="ECO:0000313" key="4">
    <source>
        <dbReference type="Proteomes" id="UP000830835"/>
    </source>
</evidence>
<keyword evidence="2" id="KW-0472">Membrane</keyword>
<dbReference type="RefSeq" id="WP_244352620.1">
    <property type="nucleotide sequence ID" value="NZ_JAFIRA010000053.1"/>
</dbReference>
<comment type="caution">
    <text evidence="3">The sequence shown here is derived from an EMBL/GenBank/DDBJ whole genome shotgun (WGS) entry which is preliminary data.</text>
</comment>
<reference evidence="3" key="1">
    <citation type="submission" date="2021-02" db="EMBL/GenBank/DDBJ databases">
        <title>The CRISPR/cas machinery reduction and long-range gene transfer in the hot spring cyanobacterium Synechococcus.</title>
        <authorList>
            <person name="Dvorak P."/>
            <person name="Jahodarova E."/>
            <person name="Hasler P."/>
            <person name="Poulickova A."/>
        </authorList>
    </citation>
    <scope>NUCLEOTIDE SEQUENCE</scope>
    <source>
        <strain evidence="3">Rupite</strain>
    </source>
</reference>
<evidence type="ECO:0000313" key="3">
    <source>
        <dbReference type="EMBL" id="MCJ2544258.1"/>
    </source>
</evidence>
<evidence type="ECO:0008006" key="5">
    <source>
        <dbReference type="Google" id="ProtNLM"/>
    </source>
</evidence>
<keyword evidence="2" id="KW-0812">Transmembrane</keyword>
<keyword evidence="2" id="KW-1133">Transmembrane helix</keyword>
<organism evidence="3 4">
    <name type="scientific">Thermostichus vulcanus str. 'Rupite'</name>
    <dbReference type="NCBI Taxonomy" id="2813851"/>
    <lineage>
        <taxon>Bacteria</taxon>
        <taxon>Bacillati</taxon>
        <taxon>Cyanobacteriota</taxon>
        <taxon>Cyanophyceae</taxon>
        <taxon>Thermostichales</taxon>
        <taxon>Thermostichaceae</taxon>
        <taxon>Thermostichus</taxon>
    </lineage>
</organism>
<feature type="compositionally biased region" description="Low complexity" evidence="1">
    <location>
        <begin position="39"/>
        <end position="50"/>
    </location>
</feature>
<name>A0ABT0CEQ4_THEVL</name>
<dbReference type="EMBL" id="JAFIRA010000053">
    <property type="protein sequence ID" value="MCJ2544258.1"/>
    <property type="molecule type" value="Genomic_DNA"/>
</dbReference>
<protein>
    <recommendedName>
        <fullName evidence="5">Signal recognition particle-docking protein FtsY</fullName>
    </recommendedName>
</protein>
<gene>
    <name evidence="3" type="ORF">JX360_15320</name>
</gene>
<dbReference type="Proteomes" id="UP000830835">
    <property type="component" value="Unassembled WGS sequence"/>
</dbReference>
<feature type="transmembrane region" description="Helical" evidence="2">
    <location>
        <begin position="6"/>
        <end position="27"/>
    </location>
</feature>
<sequence>MAIDNTLLWVLIGTAGISLLTLVYVLVDEGAKRRRYEQQKQAQAEQAAAEVPQSPLQPTESLEVEAGIPTVSPSPQPAPTEPSAQEPMASPVDSTLSDLSEETKAEGETPETPG</sequence>
<evidence type="ECO:0000256" key="1">
    <source>
        <dbReference type="SAM" id="MobiDB-lite"/>
    </source>
</evidence>
<feature type="region of interest" description="Disordered" evidence="1">
    <location>
        <begin position="36"/>
        <end position="114"/>
    </location>
</feature>
<evidence type="ECO:0000256" key="2">
    <source>
        <dbReference type="SAM" id="Phobius"/>
    </source>
</evidence>